<dbReference type="PANTHER" id="PTHR46361">
    <property type="entry name" value="ELECTRON CARRIER/ PROTEIN DISULFIDE OXIDOREDUCTASE"/>
    <property type="match status" value="1"/>
</dbReference>
<dbReference type="Proteomes" id="UP000266389">
    <property type="component" value="Unassembled WGS sequence"/>
</dbReference>
<feature type="domain" description="DUF547" evidence="1">
    <location>
        <begin position="60"/>
        <end position="173"/>
    </location>
</feature>
<evidence type="ECO:0000259" key="1">
    <source>
        <dbReference type="Pfam" id="PF04784"/>
    </source>
</evidence>
<comment type="caution">
    <text evidence="2">The sequence shown here is derived from an EMBL/GenBank/DDBJ whole genome shotgun (WGS) entry which is preliminary data.</text>
</comment>
<name>A0A395M3J2_9BACT</name>
<reference evidence="2 3" key="1">
    <citation type="journal article" date="2011" name="ISME J.">
        <title>Community ecology of hot spring cyanobacterial mats: predominant populations and their functional potential.</title>
        <authorList>
            <person name="Klatt C.G."/>
            <person name="Wood J.M."/>
            <person name="Rusch D.B."/>
            <person name="Bateson M.M."/>
            <person name="Hamamura N."/>
            <person name="Heidelberg J.F."/>
            <person name="Grossman A.R."/>
            <person name="Bhaya D."/>
            <person name="Cohan F.M."/>
            <person name="Kuhl M."/>
            <person name="Bryant D.A."/>
            <person name="Ward D.M."/>
        </authorList>
    </citation>
    <scope>NUCLEOTIDE SEQUENCE [LARGE SCALE GENOMIC DNA]</scope>
    <source>
        <strain evidence="2">OS</strain>
    </source>
</reference>
<dbReference type="EMBL" id="PHFL01000007">
    <property type="protein sequence ID" value="RFM25379.1"/>
    <property type="molecule type" value="Genomic_DNA"/>
</dbReference>
<sequence>MHSAESAAQQGTTFDHSKFDTLLKTYVQNGKVNYAALKQDKRLDEYLQQLSEADPEALPTREEKIAFWINAYNAYTLKLVVDNYPIKSITDLSALGYLSLPFDSPWKRKFCKVGGKTYSLDEIEHDILRGKFGEEQIHFAVNCASESCPVLRSEAYTGAKLGAQLREQAEAFLRDSTRNHIKLEGNTLYLSKIFEWYRSDFESKKGSLLKYIAQFFSGEERERLESGNITIKFLDYNWNLNEAK</sequence>
<evidence type="ECO:0000313" key="2">
    <source>
        <dbReference type="EMBL" id="RFM25379.1"/>
    </source>
</evidence>
<protein>
    <submittedName>
        <fullName evidence="2">DUF547 domain-containing protein</fullName>
    </submittedName>
</protein>
<dbReference type="InterPro" id="IPR006869">
    <property type="entry name" value="DUF547"/>
</dbReference>
<dbReference type="AlphaFoldDB" id="A0A395M3J2"/>
<dbReference type="Pfam" id="PF04784">
    <property type="entry name" value="DUF547"/>
    <property type="match status" value="1"/>
</dbReference>
<dbReference type="PANTHER" id="PTHR46361:SF3">
    <property type="entry name" value="ELECTRON CARRIER_ PROTEIN DISULFIDE OXIDOREDUCTASE"/>
    <property type="match status" value="1"/>
</dbReference>
<organism evidence="2 3">
    <name type="scientific">Candidatus Thermochlorobacter aerophilus</name>
    <dbReference type="NCBI Taxonomy" id="1868324"/>
    <lineage>
        <taxon>Bacteria</taxon>
        <taxon>Pseudomonadati</taxon>
        <taxon>Chlorobiota</taxon>
        <taxon>Chlorobiia</taxon>
        <taxon>Chlorobiales</taxon>
        <taxon>Candidatus Thermochlorobacteriaceae</taxon>
        <taxon>Candidatus Thermochlorobacter</taxon>
    </lineage>
</organism>
<accession>A0A395M3J2</accession>
<evidence type="ECO:0000313" key="3">
    <source>
        <dbReference type="Proteomes" id="UP000266389"/>
    </source>
</evidence>
<proteinExistence type="predicted"/>
<gene>
    <name evidence="2" type="ORF">D0433_01195</name>
</gene>